<evidence type="ECO:0000259" key="2">
    <source>
        <dbReference type="PROSITE" id="PS50404"/>
    </source>
</evidence>
<dbReference type="InterPro" id="IPR036282">
    <property type="entry name" value="Glutathione-S-Trfase_C_sf"/>
</dbReference>
<dbReference type="OrthoDB" id="412788at2759"/>
<dbReference type="Gene3D" id="3.40.30.10">
    <property type="entry name" value="Glutaredoxin"/>
    <property type="match status" value="1"/>
</dbReference>
<organism evidence="3 4">
    <name type="scientific">Phanerochaete sordida</name>
    <dbReference type="NCBI Taxonomy" id="48140"/>
    <lineage>
        <taxon>Eukaryota</taxon>
        <taxon>Fungi</taxon>
        <taxon>Dikarya</taxon>
        <taxon>Basidiomycota</taxon>
        <taxon>Agaricomycotina</taxon>
        <taxon>Agaricomycetes</taxon>
        <taxon>Polyporales</taxon>
        <taxon>Phanerochaetaceae</taxon>
        <taxon>Phanerochaete</taxon>
    </lineage>
</organism>
<dbReference type="CDD" id="cd00299">
    <property type="entry name" value="GST_C_family"/>
    <property type="match status" value="1"/>
</dbReference>
<feature type="region of interest" description="Disordered" evidence="1">
    <location>
        <begin position="97"/>
        <end position="117"/>
    </location>
</feature>
<dbReference type="PROSITE" id="PS50404">
    <property type="entry name" value="GST_NTER"/>
    <property type="match status" value="1"/>
</dbReference>
<evidence type="ECO:0000256" key="1">
    <source>
        <dbReference type="SAM" id="MobiDB-lite"/>
    </source>
</evidence>
<feature type="domain" description="GST N-terminal" evidence="2">
    <location>
        <begin position="8"/>
        <end position="104"/>
    </location>
</feature>
<dbReference type="EMBL" id="BPQB01000003">
    <property type="protein sequence ID" value="GJE86152.1"/>
    <property type="molecule type" value="Genomic_DNA"/>
</dbReference>
<dbReference type="Proteomes" id="UP000703269">
    <property type="component" value="Unassembled WGS sequence"/>
</dbReference>
<dbReference type="SUPFAM" id="SSF47616">
    <property type="entry name" value="GST C-terminal domain-like"/>
    <property type="match status" value="1"/>
</dbReference>
<dbReference type="AlphaFoldDB" id="A0A9P3FZK5"/>
<dbReference type="InterPro" id="IPR036249">
    <property type="entry name" value="Thioredoxin-like_sf"/>
</dbReference>
<gene>
    <name evidence="3" type="ORF">PsYK624_022320</name>
</gene>
<evidence type="ECO:0000313" key="4">
    <source>
        <dbReference type="Proteomes" id="UP000703269"/>
    </source>
</evidence>
<dbReference type="Gene3D" id="1.20.1050.10">
    <property type="match status" value="1"/>
</dbReference>
<evidence type="ECO:0000313" key="3">
    <source>
        <dbReference type="EMBL" id="GJE86152.1"/>
    </source>
</evidence>
<dbReference type="SUPFAM" id="SSF52833">
    <property type="entry name" value="Thioredoxin-like"/>
    <property type="match status" value="1"/>
</dbReference>
<dbReference type="CDD" id="cd00570">
    <property type="entry name" value="GST_N_family"/>
    <property type="match status" value="1"/>
</dbReference>
<sequence length="357" mass="39255">MTSTPPLPKASLYYYNKSVWASAPLLALEEKGYGADEVDLKEVDLSTGENFTPAYLRINNNATVPTLVVPLQNTLDPEIESRYKAIKDTKAIVEFLDRSRSPQSRTHSTSSAPAPSLAPATIAFSSTSNKIIELLHSEAGDPNALMFMNGRNEEQLKKLSESLKPILVAKCDALDQLIEENKQAEVKVSEKTTRFWEMKRVATSMILDVLEDGEKPTSDLDDQAKGKRGEYFKAAAQAWAGLKDVLVQLSKEIIGPYALGDQLSIADLHLAAWTARIAMLAGGEASDDGNTVVRKLEEHIGDSFSLPKDFSVAEARRRAGLPASNIPPTERQARLAAFWDAIKERPSWKKVYADGLH</sequence>
<reference evidence="3 4" key="1">
    <citation type="submission" date="2021-08" db="EMBL/GenBank/DDBJ databases">
        <title>Draft Genome Sequence of Phanerochaete sordida strain YK-624.</title>
        <authorList>
            <person name="Mori T."/>
            <person name="Dohra H."/>
            <person name="Suzuki T."/>
            <person name="Kawagishi H."/>
            <person name="Hirai H."/>
        </authorList>
    </citation>
    <scope>NUCLEOTIDE SEQUENCE [LARGE SCALE GENOMIC DNA]</scope>
    <source>
        <strain evidence="3 4">YK-624</strain>
    </source>
</reference>
<proteinExistence type="predicted"/>
<dbReference type="Pfam" id="PF13409">
    <property type="entry name" value="GST_N_2"/>
    <property type="match status" value="1"/>
</dbReference>
<name>A0A9P3FZK5_9APHY</name>
<feature type="compositionally biased region" description="Low complexity" evidence="1">
    <location>
        <begin position="104"/>
        <end position="117"/>
    </location>
</feature>
<protein>
    <submittedName>
        <fullName evidence="3">Glutathione S-transferase family protein</fullName>
    </submittedName>
</protein>
<accession>A0A9P3FZK5</accession>
<comment type="caution">
    <text evidence="3">The sequence shown here is derived from an EMBL/GenBank/DDBJ whole genome shotgun (WGS) entry which is preliminary data.</text>
</comment>
<keyword evidence="4" id="KW-1185">Reference proteome</keyword>
<dbReference type="InterPro" id="IPR004045">
    <property type="entry name" value="Glutathione_S-Trfase_N"/>
</dbReference>